<evidence type="ECO:0000256" key="2">
    <source>
        <dbReference type="ARBA" id="ARBA00022741"/>
    </source>
</evidence>
<dbReference type="EMBL" id="JACVKN010000178">
    <property type="protein sequence ID" value="MBK2065663.1"/>
    <property type="molecule type" value="Genomic_DNA"/>
</dbReference>
<dbReference type="GeneID" id="93254873"/>
<dbReference type="InterPro" id="IPR052032">
    <property type="entry name" value="ATP-dep_AA_Ligase"/>
</dbReference>
<keyword evidence="2 4" id="KW-0547">Nucleotide-binding</keyword>
<evidence type="ECO:0000313" key="6">
    <source>
        <dbReference type="EMBL" id="MBK2065663.1"/>
    </source>
</evidence>
<proteinExistence type="predicted"/>
<dbReference type="GO" id="GO:0005524">
    <property type="term" value="F:ATP binding"/>
    <property type="evidence" value="ECO:0007669"/>
    <property type="project" value="UniProtKB-UniRule"/>
</dbReference>
<sequence>MNKQRIYIIIVDAFSGGKYLAKILKKNGFNLIHVLSKEGKGTYKTHPDYLEFEDYIDFANEDWKNLLNTLSNYNIKAVIPGAEEGVYVAEKLASILNLPGNDPKTTILRRDKSLMQLTLKKYGLDTITEIVLEKYDYLNKLESFNNYPSILKPVDDGGSINVFECHNKEQVIQKARKLFNSNNSMAQSITRLILQEKINSKEFIVNTFTTNGEHFITDIWSYKKTYIENGGIIPEMVSLESLEIYYKKFIPYISRILEALNVENGASHIEIFYDEKHFRLIELGARVMGGDFDNDIWNNITSISQAEAILKTLEKSILTQDMFYTKAKCSLVLFPSYVQGVIKQVLDLEDIKSRCQSLHKYQIFVKKGDILSVAKDDTGPYLAFFILINEDQKTFQRDLNYIESLRDTLVSMGK</sequence>
<gene>
    <name evidence="6" type="ORF">IB647_08680</name>
</gene>
<evidence type="ECO:0000256" key="4">
    <source>
        <dbReference type="PROSITE-ProRule" id="PRU00409"/>
    </source>
</evidence>
<feature type="domain" description="ATP-grasp" evidence="5">
    <location>
        <begin position="116"/>
        <end position="314"/>
    </location>
</feature>
<keyword evidence="3 4" id="KW-0067">ATP-binding</keyword>
<dbReference type="GO" id="GO:0016874">
    <property type="term" value="F:ligase activity"/>
    <property type="evidence" value="ECO:0007669"/>
    <property type="project" value="UniProtKB-KW"/>
</dbReference>
<dbReference type="AlphaFoldDB" id="A0A9Q2QG15"/>
<evidence type="ECO:0000256" key="1">
    <source>
        <dbReference type="ARBA" id="ARBA00022598"/>
    </source>
</evidence>
<protein>
    <submittedName>
        <fullName evidence="6">ATP-grasp domain-containing protein</fullName>
    </submittedName>
</protein>
<dbReference type="InterPro" id="IPR011761">
    <property type="entry name" value="ATP-grasp"/>
</dbReference>
<dbReference type="RefSeq" id="WP_159184230.1">
    <property type="nucleotide sequence ID" value="NZ_JACVJL010000107.1"/>
</dbReference>
<dbReference type="PANTHER" id="PTHR43585:SF2">
    <property type="entry name" value="ATP-GRASP ENZYME FSQD"/>
    <property type="match status" value="1"/>
</dbReference>
<evidence type="ECO:0000256" key="3">
    <source>
        <dbReference type="ARBA" id="ARBA00022840"/>
    </source>
</evidence>
<keyword evidence="7" id="KW-1185">Reference proteome</keyword>
<organism evidence="6 7">
    <name type="scientific">Francisella noatunensis</name>
    <dbReference type="NCBI Taxonomy" id="657445"/>
    <lineage>
        <taxon>Bacteria</taxon>
        <taxon>Pseudomonadati</taxon>
        <taxon>Pseudomonadota</taxon>
        <taxon>Gammaproteobacteria</taxon>
        <taxon>Thiotrichales</taxon>
        <taxon>Francisellaceae</taxon>
        <taxon>Francisella</taxon>
    </lineage>
</organism>
<dbReference type="Gene3D" id="3.30.470.20">
    <property type="entry name" value="ATP-grasp fold, B domain"/>
    <property type="match status" value="1"/>
</dbReference>
<dbReference type="GO" id="GO:0046872">
    <property type="term" value="F:metal ion binding"/>
    <property type="evidence" value="ECO:0007669"/>
    <property type="project" value="InterPro"/>
</dbReference>
<dbReference type="Pfam" id="PF13535">
    <property type="entry name" value="ATP-grasp_4"/>
    <property type="match status" value="1"/>
</dbReference>
<reference evidence="6 7" key="1">
    <citation type="submission" date="2020-09" db="EMBL/GenBank/DDBJ databases">
        <title>Development of specific Francisella tularensis PCR assay based on in-depth characterization of family Francisellaceae.</title>
        <authorList>
            <person name="Ohrman C."/>
            <person name="Sahl J."/>
            <person name="Sjodin A."/>
            <person name="Uneklint I."/>
            <person name="Ballard R."/>
            <person name="Karlsson L."/>
            <person name="Mcdonough R."/>
            <person name="Sundell D."/>
            <person name="Soria K."/>
            <person name="Brindeflk B."/>
            <person name="Vallesi A."/>
            <person name="Ramirez-Paredes J.G."/>
            <person name="Colquhoun D."/>
            <person name="Myrtennas K."/>
            <person name="Birdsell D."/>
            <person name="Johansson A."/>
            <person name="Wagner D."/>
            <person name="Forsman M."/>
        </authorList>
    </citation>
    <scope>NUCLEOTIDE SEQUENCE [LARGE SCALE GENOMIC DNA]</scope>
    <source>
        <strain evidence="6 7">FSC1140</strain>
    </source>
</reference>
<dbReference type="PANTHER" id="PTHR43585">
    <property type="entry name" value="FUMIPYRROLE BIOSYNTHESIS PROTEIN C"/>
    <property type="match status" value="1"/>
</dbReference>
<dbReference type="Proteomes" id="UP000701999">
    <property type="component" value="Unassembled WGS sequence"/>
</dbReference>
<name>A0A9Q2QG15_9GAMM</name>
<dbReference type="SUPFAM" id="SSF56059">
    <property type="entry name" value="Glutathione synthetase ATP-binding domain-like"/>
    <property type="match status" value="1"/>
</dbReference>
<accession>A0A9Q2QG15</accession>
<keyword evidence="1" id="KW-0436">Ligase</keyword>
<evidence type="ECO:0000259" key="5">
    <source>
        <dbReference type="PROSITE" id="PS50975"/>
    </source>
</evidence>
<comment type="caution">
    <text evidence="6">The sequence shown here is derived from an EMBL/GenBank/DDBJ whole genome shotgun (WGS) entry which is preliminary data.</text>
</comment>
<dbReference type="PROSITE" id="PS50975">
    <property type="entry name" value="ATP_GRASP"/>
    <property type="match status" value="1"/>
</dbReference>
<evidence type="ECO:0000313" key="7">
    <source>
        <dbReference type="Proteomes" id="UP000701999"/>
    </source>
</evidence>